<evidence type="ECO:0000313" key="5">
    <source>
        <dbReference type="Proteomes" id="UP000427373"/>
    </source>
</evidence>
<sequence>MVSIAEVSFIKIDRYYEYSEKDLVIEAYKQIETKVKDYIKPDVVIVSSGYAESIGKSSLSAVKLSSSLGFKGVRTFRIENGDNGGPSIYTAYSLIKSGLAKSVLLIGVDKFSDLASKQLNDVLAMNLLHDHEYHLGLTPHSYAAILAKLYMKKYNVPYEYFANWPLKMHDNAVENPFAYLRFKTDLKTITSSQLVSEPLRIFDTAARADGAGIILLTDDEVAKKYTDTPVYLANVHGAIYEYIYDLSLPSIRLALNELKYAPNKNDIIEIHDSYSILAALELEELGLGEKGKSLLELDSYQINYSGGLKARGYPGGATAIYQLAEVVMQLRGEFPGKKAIGESGVVISADDLITSSYISILKR</sequence>
<dbReference type="KEGG" id="soh:D1869_07605"/>
<dbReference type="OrthoDB" id="167534at2157"/>
<dbReference type="EC" id="2.3.1.9" evidence="3"/>
<reference evidence="4 5" key="1">
    <citation type="submission" date="2019-10" db="EMBL/GenBank/DDBJ databases">
        <title>Genome Sequences from Six Type Strain Members of the Archaeal Family Sulfolobaceae: Acidianus ambivalens, Acidianus infernus, Metallosphaera prunae, Stygiolobus azoricus, Sulfolobus metallicus, and Sulfurisphaera ohwakuensis.</title>
        <authorList>
            <person name="Counts J.A."/>
            <person name="Kelly R.M."/>
        </authorList>
    </citation>
    <scope>NUCLEOTIDE SEQUENCE [LARGE SCALE GENOMIC DNA]</scope>
    <source>
        <strain evidence="4 5">TA-1</strain>
    </source>
</reference>
<dbReference type="InterPro" id="IPR055140">
    <property type="entry name" value="Thiolase_C_2"/>
</dbReference>
<keyword evidence="3" id="KW-0012">Acyltransferase</keyword>
<dbReference type="GO" id="GO:0003985">
    <property type="term" value="F:acetyl-CoA C-acetyltransferase activity"/>
    <property type="evidence" value="ECO:0007669"/>
    <property type="project" value="UniProtKB-EC"/>
</dbReference>
<dbReference type="SUPFAM" id="SSF53901">
    <property type="entry name" value="Thiolase-like"/>
    <property type="match status" value="1"/>
</dbReference>
<dbReference type="PIRSF" id="PIRSF000429">
    <property type="entry name" value="Ac-CoA_Ac_transf"/>
    <property type="match status" value="1"/>
</dbReference>
<keyword evidence="3" id="KW-0808">Transferase</keyword>
<dbReference type="Pfam" id="PF22691">
    <property type="entry name" value="Thiolase_C_1"/>
    <property type="match status" value="1"/>
</dbReference>
<dbReference type="GeneID" id="42801101"/>
<dbReference type="Gene3D" id="3.40.47.10">
    <property type="match status" value="1"/>
</dbReference>
<accession>A0A650CGZ9</accession>
<dbReference type="RefSeq" id="WP_156014579.1">
    <property type="nucleotide sequence ID" value="NZ_CP045484.1"/>
</dbReference>
<dbReference type="EMBL" id="CP045484">
    <property type="protein sequence ID" value="QGR17060.1"/>
    <property type="molecule type" value="Genomic_DNA"/>
</dbReference>
<dbReference type="PANTHER" id="PTHR42870">
    <property type="entry name" value="ACETYL-COA C-ACETYLTRANSFERASE"/>
    <property type="match status" value="1"/>
</dbReference>
<evidence type="ECO:0000313" key="3">
    <source>
        <dbReference type="EMBL" id="MBB5252491.1"/>
    </source>
</evidence>
<dbReference type="PANTHER" id="PTHR42870:SF6">
    <property type="entry name" value="ACETYL-COA C-ACYLTRANSFERASE"/>
    <property type="match status" value="1"/>
</dbReference>
<protein>
    <submittedName>
        <fullName evidence="3">Acetyl-CoA C-acetyltransferase</fullName>
        <ecNumber evidence="3">2.3.1.9</ecNumber>
    </submittedName>
    <submittedName>
        <fullName evidence="4">Thiolase family protein</fullName>
    </submittedName>
</protein>
<name>A0A650CGZ9_SULOH</name>
<dbReference type="InterPro" id="IPR016039">
    <property type="entry name" value="Thiolase-like"/>
</dbReference>
<reference evidence="3 6" key="2">
    <citation type="submission" date="2020-08" db="EMBL/GenBank/DDBJ databases">
        <title>Genomic Encyclopedia of Type Strains, Phase IV (KMG-IV): sequencing the most valuable type-strain genomes for metagenomic binning, comparative biology and taxonomic classification.</title>
        <authorList>
            <person name="Goeker M."/>
        </authorList>
    </citation>
    <scope>NUCLEOTIDE SEQUENCE [LARGE SCALE GENOMIC DNA]</scope>
    <source>
        <strain evidence="3 6">DSM 12421</strain>
    </source>
</reference>
<dbReference type="GO" id="GO:0008299">
    <property type="term" value="P:isoprenoid biosynthetic process"/>
    <property type="evidence" value="ECO:0007669"/>
    <property type="project" value="UniProtKB-KW"/>
</dbReference>
<evidence type="ECO:0000313" key="4">
    <source>
        <dbReference type="EMBL" id="QGR17060.1"/>
    </source>
</evidence>
<evidence type="ECO:0000256" key="1">
    <source>
        <dbReference type="ARBA" id="ARBA00023229"/>
    </source>
</evidence>
<dbReference type="AlphaFoldDB" id="A0A650CGZ9"/>
<dbReference type="CDD" id="cd00829">
    <property type="entry name" value="SCP-x_thiolase"/>
    <property type="match status" value="1"/>
</dbReference>
<keyword evidence="5" id="KW-1185">Reference proteome</keyword>
<proteinExistence type="predicted"/>
<keyword evidence="1" id="KW-0414">Isoprene biosynthesis</keyword>
<evidence type="ECO:0000313" key="6">
    <source>
        <dbReference type="Proteomes" id="UP000582213"/>
    </source>
</evidence>
<dbReference type="Proteomes" id="UP000427373">
    <property type="component" value="Chromosome"/>
</dbReference>
<dbReference type="EMBL" id="JACHFY010000001">
    <property type="protein sequence ID" value="MBB5252491.1"/>
    <property type="molecule type" value="Genomic_DNA"/>
</dbReference>
<organism evidence="4 5">
    <name type="scientific">Sulfurisphaera ohwakuensis</name>
    <dbReference type="NCBI Taxonomy" id="69656"/>
    <lineage>
        <taxon>Archaea</taxon>
        <taxon>Thermoproteota</taxon>
        <taxon>Thermoprotei</taxon>
        <taxon>Sulfolobales</taxon>
        <taxon>Sulfolobaceae</taxon>
        <taxon>Sulfurisphaera</taxon>
    </lineage>
</organism>
<gene>
    <name evidence="4" type="ORF">D1869_07605</name>
    <name evidence="3" type="ORF">HNQ62_000209</name>
</gene>
<dbReference type="Proteomes" id="UP000582213">
    <property type="component" value="Unassembled WGS sequence"/>
</dbReference>
<evidence type="ECO:0000259" key="2">
    <source>
        <dbReference type="Pfam" id="PF22691"/>
    </source>
</evidence>
<feature type="domain" description="Thiolase C-terminal" evidence="2">
    <location>
        <begin position="252"/>
        <end position="362"/>
    </location>
</feature>
<dbReference type="InterPro" id="IPR002155">
    <property type="entry name" value="Thiolase"/>
</dbReference>